<accession>B6SJI5</accession>
<dbReference type="AlphaFoldDB" id="B6SJI5"/>
<evidence type="ECO:0000313" key="2">
    <source>
        <dbReference type="EMBL" id="ACG25018.1"/>
    </source>
</evidence>
<evidence type="ECO:0000256" key="1">
    <source>
        <dbReference type="SAM" id="MobiDB-lite"/>
    </source>
</evidence>
<protein>
    <submittedName>
        <fullName evidence="2">Uncharacterized protein</fullName>
    </submittedName>
</protein>
<dbReference type="EMBL" id="EU952900">
    <property type="protein sequence ID" value="ACG25018.1"/>
    <property type="molecule type" value="mRNA"/>
</dbReference>
<reference evidence="2" key="1">
    <citation type="journal article" date="2009" name="Plant Mol. Biol.">
        <title>Insights into corn genes derived from large-scale cDNA sequencing.</title>
        <authorList>
            <person name="Alexandrov N.N."/>
            <person name="Brover V.V."/>
            <person name="Freidin S."/>
            <person name="Troukhan M.E."/>
            <person name="Tatarinova T.V."/>
            <person name="Zhang H."/>
            <person name="Swaller T.J."/>
            <person name="Lu Y.P."/>
            <person name="Bouck J."/>
            <person name="Flavell R.B."/>
            <person name="Feldmann K.A."/>
        </authorList>
    </citation>
    <scope>NUCLEOTIDE SEQUENCE</scope>
</reference>
<sequence>MSPRLHLQSPAPRSGGGASSVSFVTVRARRTLPRPSPPRRLTVIGCIRSRQLTTPLVKLRRLLSICAAHRLVRCRCRRAPRPRAPLPGVLSAC</sequence>
<proteinExistence type="evidence at transcript level"/>
<name>B6SJI5_MAIZE</name>
<organism evidence="2">
    <name type="scientific">Zea mays</name>
    <name type="common">Maize</name>
    <dbReference type="NCBI Taxonomy" id="4577"/>
    <lineage>
        <taxon>Eukaryota</taxon>
        <taxon>Viridiplantae</taxon>
        <taxon>Streptophyta</taxon>
        <taxon>Embryophyta</taxon>
        <taxon>Tracheophyta</taxon>
        <taxon>Spermatophyta</taxon>
        <taxon>Magnoliopsida</taxon>
        <taxon>Liliopsida</taxon>
        <taxon>Poales</taxon>
        <taxon>Poaceae</taxon>
        <taxon>PACMAD clade</taxon>
        <taxon>Panicoideae</taxon>
        <taxon>Andropogonodae</taxon>
        <taxon>Andropogoneae</taxon>
        <taxon>Tripsacinae</taxon>
        <taxon>Zea</taxon>
    </lineage>
</organism>
<feature type="region of interest" description="Disordered" evidence="1">
    <location>
        <begin position="1"/>
        <end position="22"/>
    </location>
</feature>